<dbReference type="Gene3D" id="3.40.50.300">
    <property type="entry name" value="P-loop containing nucleotide triphosphate hydrolases"/>
    <property type="match status" value="1"/>
</dbReference>
<reference evidence="6 8" key="1">
    <citation type="submission" date="2017-11" db="EMBL/GenBank/DDBJ databases">
        <title>Comparitive Functional Genomics of Dry Heat Resistant strains isolated from the Viking Spacecraft.</title>
        <authorList>
            <person name="Seuylemezian A."/>
            <person name="Cooper K."/>
            <person name="Vaishampayan P."/>
        </authorList>
    </citation>
    <scope>NUCLEOTIDE SEQUENCE [LARGE SCALE GENOMIC DNA]</scope>
    <source>
        <strain evidence="6 8">M4.6</strain>
    </source>
</reference>
<accession>A0A2N5GN70</accession>
<dbReference type="Proteomes" id="UP000235114">
    <property type="component" value="Unassembled WGS sequence"/>
</dbReference>
<sequence>MIELQNVSKVYGNGDDQFWALKDVCLSINKGEFVAVIGKSGSGKSTLLHVLSGIDTPTEGTISIAGKTISSFPEKWLTKWRSRETGIVFQSFFLLQTLTLFENVMLPMEFSRSLSRKKRKERALKLLESVGLLQKAYLFPDSVSGGEKQRCAIARALANDPPLIVADEPTGNLDSENAEHIFSLFKNLSEQGKTIVMVTHDHDFSHRVSRSFIVKDGYVSEDHIVDKKVGQA</sequence>
<proteinExistence type="inferred from homology"/>
<dbReference type="InterPro" id="IPR017911">
    <property type="entry name" value="MacB-like_ATP-bd"/>
</dbReference>
<protein>
    <submittedName>
        <fullName evidence="6">ABC transporter ATP-binding protein</fullName>
    </submittedName>
</protein>
<dbReference type="SUPFAM" id="SSF52540">
    <property type="entry name" value="P-loop containing nucleoside triphosphate hydrolases"/>
    <property type="match status" value="1"/>
</dbReference>
<dbReference type="InterPro" id="IPR003439">
    <property type="entry name" value="ABC_transporter-like_ATP-bd"/>
</dbReference>
<dbReference type="GO" id="GO:0016887">
    <property type="term" value="F:ATP hydrolysis activity"/>
    <property type="evidence" value="ECO:0007669"/>
    <property type="project" value="InterPro"/>
</dbReference>
<dbReference type="RefSeq" id="WP_101577010.1">
    <property type="nucleotide sequence ID" value="NZ_PGVA01000019.1"/>
</dbReference>
<evidence type="ECO:0000259" key="5">
    <source>
        <dbReference type="PROSITE" id="PS50893"/>
    </source>
</evidence>
<dbReference type="FunFam" id="3.40.50.300:FF:000032">
    <property type="entry name" value="Export ABC transporter ATP-binding protein"/>
    <property type="match status" value="1"/>
</dbReference>
<reference evidence="7 9" key="2">
    <citation type="submission" date="2017-12" db="EMBL/GenBank/DDBJ databases">
        <title>Comparative Functional Genomics of Dry Heat Resistant strains isolated from the Viking Spacecraft.</title>
        <authorList>
            <person name="Seuylemezian A."/>
            <person name="Cooper K."/>
            <person name="Vaishampayan P."/>
        </authorList>
    </citation>
    <scope>NUCLEOTIDE SEQUENCE [LARGE SCALE GENOMIC DNA]</scope>
    <source>
        <strain evidence="7 9">ATCC 29669</strain>
    </source>
</reference>
<keyword evidence="3" id="KW-0547">Nucleotide-binding</keyword>
<evidence type="ECO:0000256" key="1">
    <source>
        <dbReference type="ARBA" id="ARBA00005417"/>
    </source>
</evidence>
<dbReference type="EMBL" id="PGVD01000004">
    <property type="protein sequence ID" value="PLS00719.1"/>
    <property type="molecule type" value="Genomic_DNA"/>
</dbReference>
<keyword evidence="2" id="KW-0813">Transport</keyword>
<evidence type="ECO:0000256" key="4">
    <source>
        <dbReference type="ARBA" id="ARBA00022840"/>
    </source>
</evidence>
<dbReference type="GO" id="GO:0005886">
    <property type="term" value="C:plasma membrane"/>
    <property type="evidence" value="ECO:0007669"/>
    <property type="project" value="TreeGrafter"/>
</dbReference>
<dbReference type="PANTHER" id="PTHR24220">
    <property type="entry name" value="IMPORT ATP-BINDING PROTEIN"/>
    <property type="match status" value="1"/>
</dbReference>
<gene>
    <name evidence="6" type="ORF">CU635_08870</name>
    <name evidence="7" type="ORF">CVD25_01250</name>
</gene>
<dbReference type="Proteomes" id="UP000234951">
    <property type="component" value="Unassembled WGS sequence"/>
</dbReference>
<comment type="caution">
    <text evidence="6">The sequence shown here is derived from an EMBL/GenBank/DDBJ whole genome shotgun (WGS) entry which is preliminary data.</text>
</comment>
<evidence type="ECO:0000313" key="7">
    <source>
        <dbReference type="EMBL" id="PLS00719.1"/>
    </source>
</evidence>
<dbReference type="SMART" id="SM00382">
    <property type="entry name" value="AAA"/>
    <property type="match status" value="1"/>
</dbReference>
<evidence type="ECO:0000256" key="2">
    <source>
        <dbReference type="ARBA" id="ARBA00022448"/>
    </source>
</evidence>
<evidence type="ECO:0000313" key="6">
    <source>
        <dbReference type="EMBL" id="PLR83533.1"/>
    </source>
</evidence>
<organism evidence="6 8">
    <name type="scientific">Bacillus canaveralius</name>
    <dbReference type="NCBI Taxonomy" id="1403243"/>
    <lineage>
        <taxon>Bacteria</taxon>
        <taxon>Bacillati</taxon>
        <taxon>Bacillota</taxon>
        <taxon>Bacilli</taxon>
        <taxon>Bacillales</taxon>
        <taxon>Bacillaceae</taxon>
        <taxon>Bacillus</taxon>
    </lineage>
</organism>
<dbReference type="InterPro" id="IPR015854">
    <property type="entry name" value="ABC_transpr_LolD-like"/>
</dbReference>
<evidence type="ECO:0000313" key="8">
    <source>
        <dbReference type="Proteomes" id="UP000234951"/>
    </source>
</evidence>
<dbReference type="EMBL" id="PGVA01000019">
    <property type="protein sequence ID" value="PLR83533.1"/>
    <property type="molecule type" value="Genomic_DNA"/>
</dbReference>
<dbReference type="InterPro" id="IPR003593">
    <property type="entry name" value="AAA+_ATPase"/>
</dbReference>
<dbReference type="CDD" id="cd03255">
    <property type="entry name" value="ABC_MJ0796_LolCDE_FtsE"/>
    <property type="match status" value="1"/>
</dbReference>
<dbReference type="AlphaFoldDB" id="A0A2N5GN70"/>
<dbReference type="PROSITE" id="PS50893">
    <property type="entry name" value="ABC_TRANSPORTER_2"/>
    <property type="match status" value="1"/>
</dbReference>
<dbReference type="OrthoDB" id="9791546at2"/>
<feature type="domain" description="ABC transporter" evidence="5">
    <location>
        <begin position="2"/>
        <end position="232"/>
    </location>
</feature>
<comment type="similarity">
    <text evidence="1">Belongs to the ABC transporter superfamily.</text>
</comment>
<name>A0A2N5GN70_9BACI</name>
<dbReference type="GO" id="GO:0005524">
    <property type="term" value="F:ATP binding"/>
    <property type="evidence" value="ECO:0007669"/>
    <property type="project" value="UniProtKB-KW"/>
</dbReference>
<evidence type="ECO:0000256" key="3">
    <source>
        <dbReference type="ARBA" id="ARBA00022741"/>
    </source>
</evidence>
<dbReference type="Pfam" id="PF00005">
    <property type="entry name" value="ABC_tran"/>
    <property type="match status" value="1"/>
</dbReference>
<dbReference type="GO" id="GO:0022857">
    <property type="term" value="F:transmembrane transporter activity"/>
    <property type="evidence" value="ECO:0007669"/>
    <property type="project" value="TreeGrafter"/>
</dbReference>
<dbReference type="PANTHER" id="PTHR24220:SF86">
    <property type="entry name" value="ABC TRANSPORTER ABCH.1"/>
    <property type="match status" value="1"/>
</dbReference>
<dbReference type="GO" id="GO:0098796">
    <property type="term" value="C:membrane protein complex"/>
    <property type="evidence" value="ECO:0007669"/>
    <property type="project" value="UniProtKB-ARBA"/>
</dbReference>
<keyword evidence="9" id="KW-1185">Reference proteome</keyword>
<evidence type="ECO:0000313" key="9">
    <source>
        <dbReference type="Proteomes" id="UP000235114"/>
    </source>
</evidence>
<dbReference type="InterPro" id="IPR027417">
    <property type="entry name" value="P-loop_NTPase"/>
</dbReference>
<keyword evidence="4 6" id="KW-0067">ATP-binding</keyword>